<dbReference type="GO" id="GO:0004040">
    <property type="term" value="F:amidase activity"/>
    <property type="evidence" value="ECO:0007669"/>
    <property type="project" value="InterPro"/>
</dbReference>
<dbReference type="SUPFAM" id="SSF54001">
    <property type="entry name" value="Cysteine proteinases"/>
    <property type="match status" value="1"/>
</dbReference>
<feature type="compositionally biased region" description="Acidic residues" evidence="2">
    <location>
        <begin position="237"/>
        <end position="248"/>
    </location>
</feature>
<feature type="region of interest" description="Disordered" evidence="2">
    <location>
        <begin position="228"/>
        <end position="249"/>
    </location>
</feature>
<dbReference type="Gene3D" id="1.10.530.10">
    <property type="match status" value="1"/>
</dbReference>
<dbReference type="Pfam" id="PF01832">
    <property type="entry name" value="Glucosaminidase"/>
    <property type="match status" value="1"/>
</dbReference>
<dbReference type="InterPro" id="IPR007921">
    <property type="entry name" value="CHAP_dom"/>
</dbReference>
<dbReference type="InterPro" id="IPR002901">
    <property type="entry name" value="MGlyc_endo_b_GlcNAc-like_dom"/>
</dbReference>
<proteinExistence type="inferred from homology"/>
<sequence>MIIVGGAVAGGAEACESQTQLNYDGTEAGPTDANNSSSASESVVTFVKQHQEAYIQSWGVGGFLPSASIVQTMIETSFSMGVPSFASAHNMGGVKWTSVATYPKTIALYGSDAVSGSGAGTGVGDNTGGGYTWFKSFDAGIVGKAEFMSRQTLYVAAINNTDGKATLDAIAAGGWATDPSYKTKLDNTYDSLGSQFQWLDKLAIEKYGEKPVDFSKIDSPTLVGLDGVGDDDLKPCEEEDTNDGDGDVPADATSWGYTPDTLIASLKPYVHDPAKVGLKYGGPDGWLEHSGQCVDLTESLGNIIWGFSGITVGDGYQQASAWAKKFGNSVKNTPKSGAIFSSGASGPGHTGIVSHVFKDGSILIIEQNSPLSGAQIGKKDTWNYRIVRPATLKSEHFVFAYPDNKKPNWK</sequence>
<name>A0A6G8I2Q4_9STRE</name>
<keyword evidence="4" id="KW-0614">Plasmid</keyword>
<evidence type="ECO:0000259" key="3">
    <source>
        <dbReference type="PROSITE" id="PS50911"/>
    </source>
</evidence>
<dbReference type="Gene3D" id="3.90.1720.10">
    <property type="entry name" value="endopeptidase domain like (from Nostoc punctiforme)"/>
    <property type="match status" value="1"/>
</dbReference>
<evidence type="ECO:0000313" key="4">
    <source>
        <dbReference type="EMBL" id="QIM47454.1"/>
    </source>
</evidence>
<dbReference type="AlphaFoldDB" id="A0A6G8I2Q4"/>
<gene>
    <name evidence="4" type="ORF">GPZ88_10075</name>
</gene>
<dbReference type="EMBL" id="CP046920">
    <property type="protein sequence ID" value="QIM47454.1"/>
    <property type="molecule type" value="Genomic_DNA"/>
</dbReference>
<dbReference type="PROSITE" id="PS50911">
    <property type="entry name" value="CHAP"/>
    <property type="match status" value="1"/>
</dbReference>
<dbReference type="Proteomes" id="UP000503166">
    <property type="component" value="Plasmid p_CNU_G2"/>
</dbReference>
<feature type="domain" description="Peptidase C51" evidence="3">
    <location>
        <begin position="268"/>
        <end position="399"/>
    </location>
</feature>
<dbReference type="KEGG" id="srum:GPZ88_10075"/>
<comment type="similarity">
    <text evidence="1">Belongs to the glycosyl hydrolase 73 family.</text>
</comment>
<geneLocation type="plasmid" evidence="5">
    <name>p_cnu_g2</name>
</geneLocation>
<evidence type="ECO:0000256" key="2">
    <source>
        <dbReference type="SAM" id="MobiDB-lite"/>
    </source>
</evidence>
<dbReference type="Pfam" id="PF05257">
    <property type="entry name" value="CHAP"/>
    <property type="match status" value="1"/>
</dbReference>
<accession>A0A6G8I2Q4</accession>
<protein>
    <submittedName>
        <fullName evidence="4">CHAP domain-containing protein</fullName>
    </submittedName>
</protein>
<reference evidence="4 5" key="1">
    <citation type="submission" date="2019-12" db="EMBL/GenBank/DDBJ databases">
        <title>Complete genome sequence of Streptococcus sp. CNU G2 isolated frome Bos taurus coreanae.</title>
        <authorList>
            <person name="Park S.Y."/>
            <person name="Kim J.H."/>
            <person name="Seo S.W."/>
        </authorList>
    </citation>
    <scope>NUCLEOTIDE SEQUENCE [LARGE SCALE GENOMIC DNA]</scope>
    <source>
        <strain evidence="4 5">CNU G2</strain>
        <plasmid evidence="5">p_cnu_g2</plasmid>
    </source>
</reference>
<evidence type="ECO:0000313" key="5">
    <source>
        <dbReference type="Proteomes" id="UP000503166"/>
    </source>
</evidence>
<evidence type="ECO:0000256" key="1">
    <source>
        <dbReference type="ARBA" id="ARBA00010266"/>
    </source>
</evidence>
<dbReference type="InterPro" id="IPR038765">
    <property type="entry name" value="Papain-like_cys_pep_sf"/>
</dbReference>
<organism evidence="4 5">
    <name type="scientific">Streptococcus ruminicola</name>
    <dbReference type="NCBI Taxonomy" id="2686210"/>
    <lineage>
        <taxon>Bacteria</taxon>
        <taxon>Bacillati</taxon>
        <taxon>Bacillota</taxon>
        <taxon>Bacilli</taxon>
        <taxon>Lactobacillales</taxon>
        <taxon>Streptococcaceae</taxon>
        <taxon>Streptococcus</taxon>
    </lineage>
</organism>